<keyword evidence="1" id="KW-0812">Transmembrane</keyword>
<evidence type="ECO:0000256" key="1">
    <source>
        <dbReference type="SAM" id="Phobius"/>
    </source>
</evidence>
<feature type="transmembrane region" description="Helical" evidence="1">
    <location>
        <begin position="147"/>
        <end position="166"/>
    </location>
</feature>
<evidence type="ECO:0000313" key="3">
    <source>
        <dbReference type="Proteomes" id="UP000297245"/>
    </source>
</evidence>
<dbReference type="EMBL" id="ML179732">
    <property type="protein sequence ID" value="THU82433.1"/>
    <property type="molecule type" value="Genomic_DNA"/>
</dbReference>
<dbReference type="Proteomes" id="UP000297245">
    <property type="component" value="Unassembled WGS sequence"/>
</dbReference>
<keyword evidence="3" id="KW-1185">Reference proteome</keyword>
<feature type="transmembrane region" description="Helical" evidence="1">
    <location>
        <begin position="64"/>
        <end position="90"/>
    </location>
</feature>
<protein>
    <submittedName>
        <fullName evidence="2">Uncharacterized protein</fullName>
    </submittedName>
</protein>
<feature type="transmembrane region" description="Helical" evidence="1">
    <location>
        <begin position="102"/>
        <end position="126"/>
    </location>
</feature>
<gene>
    <name evidence="2" type="ORF">K435DRAFT_872313</name>
</gene>
<sequence length="209" mass="23371">MLNLSPNEGQVEIVEEIQSLFHQTGQLIIMMAMILMIYGIYLAVTLLAMQALISQGIMNSKPRLALFVIALFELLISTTYVILLLVLYAITFLTYDPSSKWLQYWEILSSQFIIGIAFVSRLNLLLSDGIFVWRTWVLFPFSKRAKVALVFGMLIATVCTFVDAGLDARSSLRETKNEAGVPASQILLTALPLLITNAIATSLIGYRTW</sequence>
<dbReference type="AlphaFoldDB" id="A0A4S8L2E1"/>
<evidence type="ECO:0000313" key="2">
    <source>
        <dbReference type="EMBL" id="THU82433.1"/>
    </source>
</evidence>
<proteinExistence type="predicted"/>
<organism evidence="2 3">
    <name type="scientific">Dendrothele bispora (strain CBS 962.96)</name>
    <dbReference type="NCBI Taxonomy" id="1314807"/>
    <lineage>
        <taxon>Eukaryota</taxon>
        <taxon>Fungi</taxon>
        <taxon>Dikarya</taxon>
        <taxon>Basidiomycota</taxon>
        <taxon>Agaricomycotina</taxon>
        <taxon>Agaricomycetes</taxon>
        <taxon>Agaricomycetidae</taxon>
        <taxon>Agaricales</taxon>
        <taxon>Agaricales incertae sedis</taxon>
        <taxon>Dendrothele</taxon>
    </lineage>
</organism>
<keyword evidence="1" id="KW-1133">Transmembrane helix</keyword>
<reference evidence="2 3" key="1">
    <citation type="journal article" date="2019" name="Nat. Ecol. Evol.">
        <title>Megaphylogeny resolves global patterns of mushroom evolution.</title>
        <authorList>
            <person name="Varga T."/>
            <person name="Krizsan K."/>
            <person name="Foldi C."/>
            <person name="Dima B."/>
            <person name="Sanchez-Garcia M."/>
            <person name="Sanchez-Ramirez S."/>
            <person name="Szollosi G.J."/>
            <person name="Szarkandi J.G."/>
            <person name="Papp V."/>
            <person name="Albert L."/>
            <person name="Andreopoulos W."/>
            <person name="Angelini C."/>
            <person name="Antonin V."/>
            <person name="Barry K.W."/>
            <person name="Bougher N.L."/>
            <person name="Buchanan P."/>
            <person name="Buyck B."/>
            <person name="Bense V."/>
            <person name="Catcheside P."/>
            <person name="Chovatia M."/>
            <person name="Cooper J."/>
            <person name="Damon W."/>
            <person name="Desjardin D."/>
            <person name="Finy P."/>
            <person name="Geml J."/>
            <person name="Haridas S."/>
            <person name="Hughes K."/>
            <person name="Justo A."/>
            <person name="Karasinski D."/>
            <person name="Kautmanova I."/>
            <person name="Kiss B."/>
            <person name="Kocsube S."/>
            <person name="Kotiranta H."/>
            <person name="LaButti K.M."/>
            <person name="Lechner B.E."/>
            <person name="Liimatainen K."/>
            <person name="Lipzen A."/>
            <person name="Lukacs Z."/>
            <person name="Mihaltcheva S."/>
            <person name="Morgado L.N."/>
            <person name="Niskanen T."/>
            <person name="Noordeloos M.E."/>
            <person name="Ohm R.A."/>
            <person name="Ortiz-Santana B."/>
            <person name="Ovrebo C."/>
            <person name="Racz N."/>
            <person name="Riley R."/>
            <person name="Savchenko A."/>
            <person name="Shiryaev A."/>
            <person name="Soop K."/>
            <person name="Spirin V."/>
            <person name="Szebenyi C."/>
            <person name="Tomsovsky M."/>
            <person name="Tulloss R.E."/>
            <person name="Uehling J."/>
            <person name="Grigoriev I.V."/>
            <person name="Vagvolgyi C."/>
            <person name="Papp T."/>
            <person name="Martin F.M."/>
            <person name="Miettinen O."/>
            <person name="Hibbett D.S."/>
            <person name="Nagy L.G."/>
        </authorList>
    </citation>
    <scope>NUCLEOTIDE SEQUENCE [LARGE SCALE GENOMIC DNA]</scope>
    <source>
        <strain evidence="2 3">CBS 962.96</strain>
    </source>
</reference>
<name>A0A4S8L2E1_DENBC</name>
<feature type="transmembrane region" description="Helical" evidence="1">
    <location>
        <begin position="186"/>
        <end position="206"/>
    </location>
</feature>
<keyword evidence="1" id="KW-0472">Membrane</keyword>
<feature type="transmembrane region" description="Helical" evidence="1">
    <location>
        <begin position="27"/>
        <end position="52"/>
    </location>
</feature>
<accession>A0A4S8L2E1</accession>